<evidence type="ECO:0000256" key="3">
    <source>
        <dbReference type="ARBA" id="ARBA00022574"/>
    </source>
</evidence>
<evidence type="ECO:0000256" key="6">
    <source>
        <dbReference type="RuleBase" id="RU369067"/>
    </source>
</evidence>
<reference evidence="8 9" key="1">
    <citation type="submission" date="2023-08" db="EMBL/GenBank/DDBJ databases">
        <title>Black Yeasts Isolated from many extreme environments.</title>
        <authorList>
            <person name="Coleine C."/>
            <person name="Stajich J.E."/>
            <person name="Selbmann L."/>
        </authorList>
    </citation>
    <scope>NUCLEOTIDE SEQUENCE [LARGE SCALE GENOMIC DNA]</scope>
    <source>
        <strain evidence="8 9">CCFEE 5885</strain>
    </source>
</reference>
<comment type="caution">
    <text evidence="8">The sequence shown here is derived from an EMBL/GenBank/DDBJ whole genome shotgun (WGS) entry which is preliminary data.</text>
</comment>
<dbReference type="InterPro" id="IPR045227">
    <property type="entry name" value="WDR18/Ipi3/RID3"/>
</dbReference>
<keyword evidence="6" id="KW-0539">Nucleus</keyword>
<dbReference type="SMART" id="SM00320">
    <property type="entry name" value="WD40"/>
    <property type="match status" value="4"/>
</dbReference>
<dbReference type="Proteomes" id="UP001345013">
    <property type="component" value="Unassembled WGS sequence"/>
</dbReference>
<dbReference type="SUPFAM" id="SSF50978">
    <property type="entry name" value="WD40 repeat-like"/>
    <property type="match status" value="1"/>
</dbReference>
<evidence type="ECO:0000256" key="2">
    <source>
        <dbReference type="ARBA" id="ARBA00010143"/>
    </source>
</evidence>
<dbReference type="PROSITE" id="PS50294">
    <property type="entry name" value="WD_REPEATS_REGION"/>
    <property type="match status" value="1"/>
</dbReference>
<dbReference type="EMBL" id="JAVRRG010000083">
    <property type="protein sequence ID" value="KAK5087713.1"/>
    <property type="molecule type" value="Genomic_DNA"/>
</dbReference>
<feature type="repeat" description="WD" evidence="5">
    <location>
        <begin position="126"/>
        <end position="167"/>
    </location>
</feature>
<sequence>MLTESFIAATETVNPPAAHLSSNLKDVGIFLHEFQPQCAIRHSFKKSSVAKNCLAFSSTHVFAAQAGKAVINVYSREKGNQEATVPFPQKVSSLVYAEKAAILILGTQDGKLMLWEVATGRVSTSSASHIEPVTSLVVSPDGEYILSASADSSVHVWSIHNLVSIERAQNGFNNARNKNEPIATFSQHRSAVTALATGHSQHATTNFVISVSEDKTCYIWNLETLQVLRTILLSQTAQCAVVDPADRAVYFGSRNGSIQTLNVLEQQSTAQSSILDNSSRVATTAIQLRPTAVWVPSALSGPDAAQCITLSYDGTALLTGHFSGRIIQWEVAKHRMTSIVSSLTGQSVTNLQMLWPAGSQQPREPHTYRITTVVKPRPDLADASSSSSSSAIPADYLFHAQVMQQSQSRLSETDIEAAFRSPTIPTSLLDAAVQSLIQSKVASRQSSKGQANGRSTNADLYQTDQMQEELVKLRAQVASHQKLDQDRVNSHMARMQRREAVGLQKREAFFAAKKAGRNGDEAMKSFMQQEKDIDRESDEEAVAGSNGDVEMKG</sequence>
<evidence type="ECO:0000256" key="1">
    <source>
        <dbReference type="ARBA" id="ARBA00002355"/>
    </source>
</evidence>
<evidence type="ECO:0000256" key="5">
    <source>
        <dbReference type="PROSITE-ProRule" id="PRU00221"/>
    </source>
</evidence>
<evidence type="ECO:0000256" key="7">
    <source>
        <dbReference type="SAM" id="MobiDB-lite"/>
    </source>
</evidence>
<keyword evidence="3 5" id="KW-0853">WD repeat</keyword>
<dbReference type="InterPro" id="IPR001680">
    <property type="entry name" value="WD40_rpt"/>
</dbReference>
<keyword evidence="9" id="KW-1185">Reference proteome</keyword>
<organism evidence="8 9">
    <name type="scientific">Lithohypha guttulata</name>
    <dbReference type="NCBI Taxonomy" id="1690604"/>
    <lineage>
        <taxon>Eukaryota</taxon>
        <taxon>Fungi</taxon>
        <taxon>Dikarya</taxon>
        <taxon>Ascomycota</taxon>
        <taxon>Pezizomycotina</taxon>
        <taxon>Eurotiomycetes</taxon>
        <taxon>Chaetothyriomycetidae</taxon>
        <taxon>Chaetothyriales</taxon>
        <taxon>Trichomeriaceae</taxon>
        <taxon>Lithohypha</taxon>
    </lineage>
</organism>
<accession>A0ABR0K5X3</accession>
<evidence type="ECO:0000313" key="8">
    <source>
        <dbReference type="EMBL" id="KAK5087713.1"/>
    </source>
</evidence>
<feature type="repeat" description="WD" evidence="5">
    <location>
        <begin position="185"/>
        <end position="230"/>
    </location>
</feature>
<feature type="repeat" description="WD" evidence="5">
    <location>
        <begin position="91"/>
        <end position="125"/>
    </location>
</feature>
<dbReference type="InterPro" id="IPR019775">
    <property type="entry name" value="WD40_repeat_CS"/>
</dbReference>
<gene>
    <name evidence="8" type="primary">IPI3</name>
    <name evidence="8" type="ORF">LTR24_006423</name>
</gene>
<dbReference type="InterPro" id="IPR036322">
    <property type="entry name" value="WD40_repeat_dom_sf"/>
</dbReference>
<feature type="region of interest" description="Disordered" evidence="7">
    <location>
        <begin position="527"/>
        <end position="553"/>
    </location>
</feature>
<comment type="function">
    <text evidence="1 6">Component of the RIX1 complex required for processing of ITS2 sequences from 35S pre-rRNA.</text>
</comment>
<dbReference type="Pfam" id="PF00400">
    <property type="entry name" value="WD40"/>
    <property type="match status" value="2"/>
</dbReference>
<dbReference type="InterPro" id="IPR015943">
    <property type="entry name" value="WD40/YVTN_repeat-like_dom_sf"/>
</dbReference>
<comment type="subunit">
    <text evidence="6">Component of the RIX1 complex, composed of IPI1, RIX1/IPI2 and IPI3 in a 1:2:2 stoichiometry. The complex interacts (via RIX1) with MDN1 (via its hexameric AAA ATPase ring) and the pre-60S ribosome particles.</text>
</comment>
<dbReference type="PANTHER" id="PTHR18763:SF0">
    <property type="entry name" value="WD REPEAT-CONTAINING PROTEIN 18"/>
    <property type="match status" value="1"/>
</dbReference>
<dbReference type="PROSITE" id="PS50082">
    <property type="entry name" value="WD_REPEATS_2"/>
    <property type="match status" value="3"/>
</dbReference>
<evidence type="ECO:0000256" key="4">
    <source>
        <dbReference type="ARBA" id="ARBA00022737"/>
    </source>
</evidence>
<name>A0ABR0K5X3_9EURO</name>
<dbReference type="PANTHER" id="PTHR18763">
    <property type="entry name" value="WD-REPEAT PROTEIN 18"/>
    <property type="match status" value="1"/>
</dbReference>
<dbReference type="Gene3D" id="2.130.10.10">
    <property type="entry name" value="YVTN repeat-like/Quinoprotein amine dehydrogenase"/>
    <property type="match status" value="2"/>
</dbReference>
<evidence type="ECO:0000313" key="9">
    <source>
        <dbReference type="Proteomes" id="UP001345013"/>
    </source>
</evidence>
<proteinExistence type="inferred from homology"/>
<keyword evidence="4" id="KW-0677">Repeat</keyword>
<protein>
    <recommendedName>
        <fullName evidence="6">Pre-rRNA-processing protein IPI3</fullName>
    </recommendedName>
</protein>
<keyword evidence="6" id="KW-0698">rRNA processing</keyword>
<comment type="similarity">
    <text evidence="2 6">Belongs to the WD repeat IPI3/WDR18 family.</text>
</comment>
<dbReference type="PROSITE" id="PS00678">
    <property type="entry name" value="WD_REPEATS_1"/>
    <property type="match status" value="2"/>
</dbReference>
<comment type="subcellular location">
    <subcellularLocation>
        <location evidence="6">Nucleus</location>
    </subcellularLocation>
</comment>